<dbReference type="InterPro" id="IPR020818">
    <property type="entry name" value="Chaperonin_GroES"/>
</dbReference>
<dbReference type="InterPro" id="IPR011032">
    <property type="entry name" value="GroES-like_sf"/>
</dbReference>
<feature type="region of interest" description="Disordered" evidence="2">
    <location>
        <begin position="1"/>
        <end position="28"/>
    </location>
</feature>
<dbReference type="EMBL" id="KU970663">
    <property type="protein sequence ID" value="ASN63257.1"/>
    <property type="molecule type" value="Genomic_DNA"/>
</dbReference>
<dbReference type="SUPFAM" id="SSF50129">
    <property type="entry name" value="GroES-like"/>
    <property type="match status" value="1"/>
</dbReference>
<name>A0A221S341_9VIRU</name>
<dbReference type="GO" id="GO:0044183">
    <property type="term" value="F:protein folding chaperone"/>
    <property type="evidence" value="ECO:0007669"/>
    <property type="project" value="InterPro"/>
</dbReference>
<evidence type="ECO:0000256" key="2">
    <source>
        <dbReference type="SAM" id="MobiDB-lite"/>
    </source>
</evidence>
<evidence type="ECO:0000313" key="3">
    <source>
        <dbReference type="EMBL" id="ASN63257.1"/>
    </source>
</evidence>
<dbReference type="CDD" id="cd00320">
    <property type="entry name" value="cpn10"/>
    <property type="match status" value="1"/>
</dbReference>
<dbReference type="Gene3D" id="2.30.33.40">
    <property type="entry name" value="GroES chaperonin"/>
    <property type="match status" value="1"/>
</dbReference>
<organism evidence="3">
    <name type="scientific">uncultured virus</name>
    <dbReference type="NCBI Taxonomy" id="340016"/>
    <lineage>
        <taxon>Viruses</taxon>
        <taxon>environmental samples</taxon>
    </lineage>
</organism>
<dbReference type="SMART" id="SM00883">
    <property type="entry name" value="Cpn10"/>
    <property type="match status" value="1"/>
</dbReference>
<accession>A0A221S341</accession>
<dbReference type="InterPro" id="IPR037124">
    <property type="entry name" value="Chaperonin_GroES_sf"/>
</dbReference>
<sequence length="164" mass="18306">MSDSLFVPEHIARERANKKAPPPPPEDNGLLAEAYVDANEVVLDPTKIPESAMERLPTPTGWRVLILPYQGKKKTDGGIILTSEFQEKERVATVCGYVLKVGPLAYKDLDKFGNDVEPWCKEGDWVIFGRYAGSRFKIEGGEVRILNDDEIIARISSPDDILHL</sequence>
<keyword evidence="1" id="KW-0143">Chaperone</keyword>
<protein>
    <submittedName>
        <fullName evidence="3">Co-chaperonin GroES</fullName>
    </submittedName>
</protein>
<dbReference type="Pfam" id="PF00166">
    <property type="entry name" value="Cpn10"/>
    <property type="match status" value="1"/>
</dbReference>
<gene>
    <name evidence="3" type="primary">groES</name>
</gene>
<dbReference type="GO" id="GO:0005524">
    <property type="term" value="F:ATP binding"/>
    <property type="evidence" value="ECO:0007669"/>
    <property type="project" value="InterPro"/>
</dbReference>
<evidence type="ECO:0000256" key="1">
    <source>
        <dbReference type="ARBA" id="ARBA00023186"/>
    </source>
</evidence>
<proteinExistence type="predicted"/>
<reference evidence="3" key="1">
    <citation type="submission" date="2016-03" db="EMBL/GenBank/DDBJ databases">
        <title>Novel chaperonins are prevalent in the virioplankton and link to viral biology and ecology.</title>
        <authorList>
            <person name="Marine R.L."/>
            <person name="Nasko D.J."/>
            <person name="Polson S.W."/>
            <person name="Wommack K.E."/>
        </authorList>
    </citation>
    <scope>NUCLEOTIDE SEQUENCE</scope>
</reference>